<evidence type="ECO:0000313" key="2">
    <source>
        <dbReference type="Proteomes" id="UP000317894"/>
    </source>
</evidence>
<comment type="caution">
    <text evidence="1">The sequence shown here is derived from an EMBL/GenBank/DDBJ whole genome shotgun (WGS) entry which is preliminary data.</text>
</comment>
<name>A0A552UH25_9SPHN</name>
<keyword evidence="2" id="KW-1185">Reference proteome</keyword>
<dbReference type="AlphaFoldDB" id="A0A552UH25"/>
<accession>A0A552UH25</accession>
<dbReference type="EMBL" id="VJWA01000001">
    <property type="protein sequence ID" value="TRW17528.1"/>
    <property type="molecule type" value="Genomic_DNA"/>
</dbReference>
<dbReference type="OrthoDB" id="7533449at2"/>
<protein>
    <submittedName>
        <fullName evidence="1">Uncharacterized protein</fullName>
    </submittedName>
</protein>
<proteinExistence type="predicted"/>
<dbReference type="Proteomes" id="UP000317894">
    <property type="component" value="Unassembled WGS sequence"/>
</dbReference>
<gene>
    <name evidence="1" type="ORF">FMM06_05080</name>
</gene>
<evidence type="ECO:0000313" key="1">
    <source>
        <dbReference type="EMBL" id="TRW17528.1"/>
    </source>
</evidence>
<reference evidence="1 2" key="1">
    <citation type="submission" date="2019-07" db="EMBL/GenBank/DDBJ databases">
        <title>Novel species isolated from glacier.</title>
        <authorList>
            <person name="Liu Q."/>
            <person name="Xin Y.-H."/>
        </authorList>
    </citation>
    <scope>NUCLEOTIDE SEQUENCE [LARGE SCALE GENOMIC DNA]</scope>
    <source>
        <strain evidence="1 2">LB1R16</strain>
    </source>
</reference>
<organism evidence="1 2">
    <name type="scientific">Glacieibacterium frigidum</name>
    <dbReference type="NCBI Taxonomy" id="2593303"/>
    <lineage>
        <taxon>Bacteria</taxon>
        <taxon>Pseudomonadati</taxon>
        <taxon>Pseudomonadota</taxon>
        <taxon>Alphaproteobacteria</taxon>
        <taxon>Sphingomonadales</taxon>
        <taxon>Sphingosinicellaceae</taxon>
        <taxon>Glacieibacterium</taxon>
    </lineage>
</organism>
<dbReference type="RefSeq" id="WP_143555073.1">
    <property type="nucleotide sequence ID" value="NZ_VJWA01000001.1"/>
</dbReference>
<sequence>MKRIVLGLLLIAAAPEQRETDAYTRYELLAPATHSFRILYDITATTPGATAYFNPIRPGSIARDESVRDAATGKPLKFAEVGGDVARAEGLPRAKSEDKYIRVALAQPVPAGGGARIVIDKTYEDAASYRTEGDEIVFDRSLGIKRNAVVLPPGYELTACNVPSQVLQEPDGRIKISFWNAAPGSAPLVLRARRVGPLGTGATSVKLDERARQTRNIVYDLQQPETHSFALTHDYTETRPGVATYVNIVRAGSTVANPSARDLDTGAALATETLRGAAARFAAPDAKGIEDTTEAVIFRFAPVAAGQTRRIRIAETYTDAERYRLVGDELVWHRSFGRPDNIVVLPAGWALTNSSVPAVVTMTPGGRVSLRFVNPRTDEIDVIVTARRRPKV</sequence>